<gene>
    <name evidence="1" type="ORF">SIL78_12595</name>
</gene>
<reference evidence="1" key="1">
    <citation type="submission" date="2023-11" db="EMBL/GenBank/DDBJ databases">
        <title>MicrobeMod: A computational toolkit for identifying prokaryotic methylation and restriction-modification with nanopore sequencing.</title>
        <authorList>
            <person name="Crits-Christoph A."/>
            <person name="Kang S.C."/>
            <person name="Lee H."/>
            <person name="Ostrov N."/>
        </authorList>
    </citation>
    <scope>NUCLEOTIDE SEQUENCE</scope>
    <source>
        <strain evidence="1">ATCC BAA-953</strain>
    </source>
</reference>
<organism evidence="1 2">
    <name type="scientific">Vreelandella alkaliphila</name>
    <dbReference type="NCBI Taxonomy" id="272774"/>
    <lineage>
        <taxon>Bacteria</taxon>
        <taxon>Pseudomonadati</taxon>
        <taxon>Pseudomonadota</taxon>
        <taxon>Gammaproteobacteria</taxon>
        <taxon>Oceanospirillales</taxon>
        <taxon>Halomonadaceae</taxon>
        <taxon>Vreelandella</taxon>
    </lineage>
</organism>
<dbReference type="Proteomes" id="UP001276761">
    <property type="component" value="Unassembled WGS sequence"/>
</dbReference>
<dbReference type="AlphaFoldDB" id="A0AAJ2VU91"/>
<protein>
    <submittedName>
        <fullName evidence="1">Uncharacterized protein</fullName>
    </submittedName>
</protein>
<evidence type="ECO:0000313" key="2">
    <source>
        <dbReference type="Proteomes" id="UP001276761"/>
    </source>
</evidence>
<sequence>MLAQINQDCGLTSVDKLGRKLSTRDLPDGPLLSVADLNGNNDRPRIRVDTVHQAKGESLDAVLYLTNKEHAEGLINGVDTEIGRIGYVAVTRARNLFWLGVPSSALDDLRPRLLNLGFQETKA</sequence>
<dbReference type="InterPro" id="IPR027417">
    <property type="entry name" value="P-loop_NTPase"/>
</dbReference>
<dbReference type="RefSeq" id="WP_198350071.1">
    <property type="nucleotide sequence ID" value="NZ_JABASV010000013.1"/>
</dbReference>
<proteinExistence type="predicted"/>
<dbReference type="Gene3D" id="3.40.50.300">
    <property type="entry name" value="P-loop containing nucleotide triphosphate hydrolases"/>
    <property type="match status" value="1"/>
</dbReference>
<evidence type="ECO:0000313" key="1">
    <source>
        <dbReference type="EMBL" id="MDX5978400.1"/>
    </source>
</evidence>
<name>A0AAJ2VU91_9GAMM</name>
<accession>A0AAJ2VU91</accession>
<dbReference type="EMBL" id="JAWXXT010000001">
    <property type="protein sequence ID" value="MDX5978400.1"/>
    <property type="molecule type" value="Genomic_DNA"/>
</dbReference>
<comment type="caution">
    <text evidence="1">The sequence shown here is derived from an EMBL/GenBank/DDBJ whole genome shotgun (WGS) entry which is preliminary data.</text>
</comment>
<dbReference type="GeneID" id="303166351"/>
<dbReference type="SUPFAM" id="SSF52540">
    <property type="entry name" value="P-loop containing nucleoside triphosphate hydrolases"/>
    <property type="match status" value="1"/>
</dbReference>